<reference evidence="3 4" key="1">
    <citation type="journal article" date="2014" name="PLoS ONE">
        <title>An emerging Mycoplasma associated with trichomoniasis, vaginal infection and disease.</title>
        <authorList>
            <consortium name="Vaginal Microbiome Consortium"/>
            <person name="Fettweis J.M."/>
            <person name="Serrano M.G."/>
            <person name="Huang B."/>
            <person name="Brooks J.P."/>
            <person name="Glascock A.L."/>
            <person name="Sheth N.U."/>
            <person name="Strauss J.F.III."/>
            <person name="Jefferson K.K."/>
            <person name="Buck G.A."/>
        </authorList>
    </citation>
    <scope>NUCLEOTIDE SEQUENCE [LARGE SCALE GENOMIC DNA]</scope>
    <source>
        <strain evidence="3 4">VCU_M1</strain>
    </source>
</reference>
<organism evidence="3 4">
    <name type="scientific">Candidatus Malacoplasma girerdii</name>
    <dbReference type="NCBI Taxonomy" id="1318617"/>
    <lineage>
        <taxon>Bacteria</taxon>
        <taxon>Bacillati</taxon>
        <taxon>Mycoplasmatota</taxon>
        <taxon>Mycoplasmoidales</taxon>
        <taxon>Mycoplasmoidaceae</taxon>
        <taxon>Malacoplasma</taxon>
    </lineage>
</organism>
<dbReference type="PANTHER" id="PTHR33295:SF18">
    <property type="entry name" value="AAA+ ATPASE DOMAIN-CONTAINING PROTEIN"/>
    <property type="match status" value="1"/>
</dbReference>
<dbReference type="InterPro" id="IPR025420">
    <property type="entry name" value="DUF4143"/>
</dbReference>
<feature type="domain" description="AAA" evidence="1">
    <location>
        <begin position="22"/>
        <end position="164"/>
    </location>
</feature>
<dbReference type="AlphaFoldDB" id="A0A097STE4"/>
<dbReference type="Gene3D" id="3.40.50.300">
    <property type="entry name" value="P-loop containing nucleotide triphosphate hydrolases"/>
    <property type="match status" value="1"/>
</dbReference>
<name>A0A097STE4_9BACT</name>
<dbReference type="SUPFAM" id="SSF52540">
    <property type="entry name" value="P-loop containing nucleoside triphosphate hydrolases"/>
    <property type="match status" value="1"/>
</dbReference>
<evidence type="ECO:0000259" key="2">
    <source>
        <dbReference type="Pfam" id="PF13635"/>
    </source>
</evidence>
<protein>
    <submittedName>
        <fullName evidence="3">ATPase</fullName>
    </submittedName>
</protein>
<gene>
    <name evidence="3" type="ORF">MGM1_4960</name>
</gene>
<dbReference type="eggNOG" id="COG1373">
    <property type="taxonomic scope" value="Bacteria"/>
</dbReference>
<dbReference type="PANTHER" id="PTHR33295">
    <property type="entry name" value="ATPASE"/>
    <property type="match status" value="1"/>
</dbReference>
<dbReference type="EMBL" id="CP007711">
    <property type="protein sequence ID" value="AIV03860.1"/>
    <property type="molecule type" value="Genomic_DNA"/>
</dbReference>
<dbReference type="Pfam" id="PF13173">
    <property type="entry name" value="AAA_14"/>
    <property type="match status" value="1"/>
</dbReference>
<evidence type="ECO:0000259" key="1">
    <source>
        <dbReference type="Pfam" id="PF13173"/>
    </source>
</evidence>
<dbReference type="InterPro" id="IPR041682">
    <property type="entry name" value="AAA_14"/>
</dbReference>
<evidence type="ECO:0000313" key="3">
    <source>
        <dbReference type="EMBL" id="AIV03860.1"/>
    </source>
</evidence>
<proteinExistence type="predicted"/>
<dbReference type="KEGG" id="mgj:MGM1_4960"/>
<dbReference type="InterPro" id="IPR027417">
    <property type="entry name" value="P-loop_NTPase"/>
</dbReference>
<dbReference type="Pfam" id="PF13635">
    <property type="entry name" value="DUF4143"/>
    <property type="match status" value="1"/>
</dbReference>
<keyword evidence="4" id="KW-1185">Reference proteome</keyword>
<accession>A0A097STE4</accession>
<feature type="domain" description="DUF4143" evidence="2">
    <location>
        <begin position="222"/>
        <end position="359"/>
    </location>
</feature>
<evidence type="ECO:0000313" key="4">
    <source>
        <dbReference type="Proteomes" id="UP000030066"/>
    </source>
</evidence>
<dbReference type="Proteomes" id="UP000030066">
    <property type="component" value="Chromosome"/>
</dbReference>
<dbReference type="STRING" id="1318617.MGM1_4960"/>
<sequence length="425" mass="50741">MNKIIRRDTYLQKLFAFDETTSIKIITGIRRVGKSFLMNNLFYYELINKGISKNNIIKFSFYNDLDKIQDKYVNNGIVRLFEFKKYIEEQIKLTNKNERIYLLLDEIQQLEDFQTFLQWFIGKYEYSVYVTGSNSRFLLSDIDTNFRGRSIVIHVYPLSFSEYLSAFDNPDFNKLLNEYLIYGGLPELTFIRAHENKINYLTNLIKTIYLLDLIEKNKLESINQNDTEELIKFIASTSGNDIRFKKIIDSWQSIKKIKLRYDSIHKFIKGLTNAFLIEDVTQYNLKGKKNVNSVHKFYFQDLGIKNAFLGFDKIDQGKNLENFIYNELRNSGYEVKFAKVLKREGTKDKEYEIDFLANKIDIKMYLQVSYEINNLEKLDKETKVFNFIKDTYEKILLVKNFEVNDIYQTNDKYLIWNIEKFLKEK</sequence>
<dbReference type="HOGENOM" id="CLU_041527_1_0_14"/>